<evidence type="ECO:0000313" key="3">
    <source>
        <dbReference type="EMBL" id="QCC51730.1"/>
    </source>
</evidence>
<proteinExistence type="predicted"/>
<dbReference type="InterPro" id="IPR001173">
    <property type="entry name" value="Glyco_trans_2-like"/>
</dbReference>
<sequence>MTDVSAVILTLNEGDFLRDCLESIVDLVDEIIIVDSGSEDDTVEIASEYADTILHETTERGEGFDILRQYGIDAANNKYILDIDADERVPSPLADRLREIVESERYDVVDIPRKNCFFGKWAKGAGWWPAYNPKLYNKECVEITNELHNFIDVVPDARRGKIPDEEQYCLVHINYRTIEDMIDSMNRYSTIEAKERDFSTKMVLWDPIFEFTVRFVYQGGWRLGYFGLILCLLRLYYNLILGMKCFARHRGWYDTSSRNG</sequence>
<keyword evidence="1" id="KW-0472">Membrane</keyword>
<reference evidence="3 4" key="1">
    <citation type="journal article" date="2019" name="Nat. Commun.">
        <title>A new type of DNA phosphorothioation-based antiviral system in archaea.</title>
        <authorList>
            <person name="Xiong L."/>
            <person name="Liu S."/>
            <person name="Chen S."/>
            <person name="Xiao Y."/>
            <person name="Zhu B."/>
            <person name="Gao Y."/>
            <person name="Zhang Y."/>
            <person name="Chen B."/>
            <person name="Luo J."/>
            <person name="Deng Z."/>
            <person name="Chen X."/>
            <person name="Wang L."/>
            <person name="Chen S."/>
        </authorList>
    </citation>
    <scope>NUCLEOTIDE SEQUENCE [LARGE SCALE GENOMIC DNA]</scope>
    <source>
        <strain evidence="3 4">CBA1105</strain>
    </source>
</reference>
<evidence type="ECO:0000259" key="2">
    <source>
        <dbReference type="Pfam" id="PF00535"/>
    </source>
</evidence>
<evidence type="ECO:0000313" key="4">
    <source>
        <dbReference type="Proteomes" id="UP000296706"/>
    </source>
</evidence>
<dbReference type="Pfam" id="PF00535">
    <property type="entry name" value="Glycos_transf_2"/>
    <property type="match status" value="1"/>
</dbReference>
<dbReference type="EMBL" id="CP031310">
    <property type="protein sequence ID" value="QCC51730.1"/>
    <property type="molecule type" value="Genomic_DNA"/>
</dbReference>
<keyword evidence="3" id="KW-0808">Transferase</keyword>
<feature type="domain" description="Glycosyltransferase 2-like" evidence="2">
    <location>
        <begin position="5"/>
        <end position="137"/>
    </location>
</feature>
<dbReference type="OrthoDB" id="46222at2157"/>
<dbReference type="STRING" id="1457250.GCA_000755225_00692"/>
<dbReference type="KEGG" id="hsn:DV733_11000"/>
<name>A0A4D6HD49_9EURY</name>
<gene>
    <name evidence="3" type="ORF">DV733_11000</name>
</gene>
<dbReference type="Gene3D" id="3.90.550.10">
    <property type="entry name" value="Spore Coat Polysaccharide Biosynthesis Protein SpsA, Chain A"/>
    <property type="match status" value="1"/>
</dbReference>
<dbReference type="SUPFAM" id="SSF53448">
    <property type="entry name" value="Nucleotide-diphospho-sugar transferases"/>
    <property type="match status" value="1"/>
</dbReference>
<dbReference type="GO" id="GO:0016740">
    <property type="term" value="F:transferase activity"/>
    <property type="evidence" value="ECO:0007669"/>
    <property type="project" value="UniProtKB-KW"/>
</dbReference>
<keyword evidence="4" id="KW-1185">Reference proteome</keyword>
<dbReference type="RefSeq" id="WP_049994656.1">
    <property type="nucleotide sequence ID" value="NZ_CP031310.1"/>
</dbReference>
<evidence type="ECO:0000256" key="1">
    <source>
        <dbReference type="SAM" id="Phobius"/>
    </source>
</evidence>
<dbReference type="CDD" id="cd02511">
    <property type="entry name" value="Beta4Glucosyltransferase"/>
    <property type="match status" value="1"/>
</dbReference>
<organism evidence="3 4">
    <name type="scientific">Halapricum salinum</name>
    <dbReference type="NCBI Taxonomy" id="1457250"/>
    <lineage>
        <taxon>Archaea</taxon>
        <taxon>Methanobacteriati</taxon>
        <taxon>Methanobacteriota</taxon>
        <taxon>Stenosarchaea group</taxon>
        <taxon>Halobacteria</taxon>
        <taxon>Halobacteriales</taxon>
        <taxon>Haloarculaceae</taxon>
        <taxon>Halapricum</taxon>
    </lineage>
</organism>
<dbReference type="Proteomes" id="UP000296706">
    <property type="component" value="Chromosome"/>
</dbReference>
<dbReference type="InterPro" id="IPR029044">
    <property type="entry name" value="Nucleotide-diphossugar_trans"/>
</dbReference>
<dbReference type="AlphaFoldDB" id="A0A4D6HD49"/>
<accession>A0A4D6HD49</accession>
<dbReference type="PANTHER" id="PTHR43630">
    <property type="entry name" value="POLY-BETA-1,6-N-ACETYL-D-GLUCOSAMINE SYNTHASE"/>
    <property type="match status" value="1"/>
</dbReference>
<keyword evidence="1" id="KW-0812">Transmembrane</keyword>
<protein>
    <submittedName>
        <fullName evidence="3">Glycosyltransferase family 2 protein</fullName>
    </submittedName>
</protein>
<keyword evidence="1" id="KW-1133">Transmembrane helix</keyword>
<dbReference type="GeneID" id="39848397"/>
<dbReference type="PANTHER" id="PTHR43630:SF2">
    <property type="entry name" value="GLYCOSYLTRANSFERASE"/>
    <property type="match status" value="1"/>
</dbReference>
<feature type="transmembrane region" description="Helical" evidence="1">
    <location>
        <begin position="223"/>
        <end position="241"/>
    </location>
</feature>